<evidence type="ECO:0000313" key="3">
    <source>
        <dbReference type="Proteomes" id="UP000765509"/>
    </source>
</evidence>
<evidence type="ECO:0000313" key="2">
    <source>
        <dbReference type="EMBL" id="MBW0481599.1"/>
    </source>
</evidence>
<protein>
    <submittedName>
        <fullName evidence="2">Uncharacterized protein</fullName>
    </submittedName>
</protein>
<gene>
    <name evidence="2" type="ORF">O181_021314</name>
</gene>
<feature type="compositionally biased region" description="Polar residues" evidence="1">
    <location>
        <begin position="81"/>
        <end position="97"/>
    </location>
</feature>
<keyword evidence="3" id="KW-1185">Reference proteome</keyword>
<comment type="caution">
    <text evidence="2">The sequence shown here is derived from an EMBL/GenBank/DDBJ whole genome shotgun (WGS) entry which is preliminary data.</text>
</comment>
<dbReference type="AlphaFoldDB" id="A0A9Q3GWK8"/>
<reference evidence="2" key="1">
    <citation type="submission" date="2021-03" db="EMBL/GenBank/DDBJ databases">
        <title>Draft genome sequence of rust myrtle Austropuccinia psidii MF-1, a brazilian biotype.</title>
        <authorList>
            <person name="Quecine M.C."/>
            <person name="Pachon D.M.R."/>
            <person name="Bonatelli M.L."/>
            <person name="Correr F.H."/>
            <person name="Franceschini L.M."/>
            <person name="Leite T.F."/>
            <person name="Margarido G.R.A."/>
            <person name="Almeida C.A."/>
            <person name="Ferrarezi J.A."/>
            <person name="Labate C.A."/>
        </authorList>
    </citation>
    <scope>NUCLEOTIDE SEQUENCE</scope>
    <source>
        <strain evidence="2">MF-1</strain>
    </source>
</reference>
<evidence type="ECO:0000256" key="1">
    <source>
        <dbReference type="SAM" id="MobiDB-lite"/>
    </source>
</evidence>
<proteinExistence type="predicted"/>
<dbReference type="Proteomes" id="UP000765509">
    <property type="component" value="Unassembled WGS sequence"/>
</dbReference>
<organism evidence="2 3">
    <name type="scientific">Austropuccinia psidii MF-1</name>
    <dbReference type="NCBI Taxonomy" id="1389203"/>
    <lineage>
        <taxon>Eukaryota</taxon>
        <taxon>Fungi</taxon>
        <taxon>Dikarya</taxon>
        <taxon>Basidiomycota</taxon>
        <taxon>Pucciniomycotina</taxon>
        <taxon>Pucciniomycetes</taxon>
        <taxon>Pucciniales</taxon>
        <taxon>Sphaerophragmiaceae</taxon>
        <taxon>Austropuccinia</taxon>
    </lineage>
</organism>
<dbReference type="EMBL" id="AVOT02006447">
    <property type="protein sequence ID" value="MBW0481599.1"/>
    <property type="molecule type" value="Genomic_DNA"/>
</dbReference>
<accession>A0A9Q3GWK8</accession>
<dbReference type="OrthoDB" id="2496969at2759"/>
<sequence>MSFILETTLHLRTLFSGLAISPGDLIDSIRAMWVMINLPEAFKTTMEFWRSKCEVEKISPSLDDTWEVMRKFLQRDEKNHNPNNQALIASKANSNSN</sequence>
<feature type="region of interest" description="Disordered" evidence="1">
    <location>
        <begin position="75"/>
        <end position="97"/>
    </location>
</feature>
<name>A0A9Q3GWK8_9BASI</name>